<evidence type="ECO:0000256" key="1">
    <source>
        <dbReference type="ARBA" id="ARBA00022614"/>
    </source>
</evidence>
<evidence type="ECO:0000256" key="7">
    <source>
        <dbReference type="SAM" id="Phobius"/>
    </source>
</evidence>
<feature type="region of interest" description="Disordered" evidence="6">
    <location>
        <begin position="389"/>
        <end position="425"/>
    </location>
</feature>
<dbReference type="PANTHER" id="PTHR45712">
    <property type="entry name" value="AGAP008170-PA"/>
    <property type="match status" value="1"/>
</dbReference>
<keyword evidence="4 5" id="KW-1015">Disulfide bond</keyword>
<dbReference type="PROSITE" id="PS51450">
    <property type="entry name" value="LRR"/>
    <property type="match status" value="3"/>
</dbReference>
<dbReference type="AlphaFoldDB" id="A0A6P6KIM8"/>
<dbReference type="Pfam" id="PF00560">
    <property type="entry name" value="LRR_1"/>
    <property type="match status" value="1"/>
</dbReference>
<dbReference type="InterPro" id="IPR003591">
    <property type="entry name" value="Leu-rich_rpt_typical-subtyp"/>
</dbReference>
<comment type="caution">
    <text evidence="5">Lacks conserved residue(s) required for the propagation of feature annotation.</text>
</comment>
<proteinExistence type="predicted"/>
<keyword evidence="5" id="KW-0245">EGF-like domain</keyword>
<dbReference type="InterPro" id="IPR000483">
    <property type="entry name" value="Cys-rich_flank_reg_C"/>
</dbReference>
<feature type="domain" description="Fibronectin type-III" evidence="10">
    <location>
        <begin position="476"/>
        <end position="571"/>
    </location>
</feature>
<accession>A0A6P6KIM8</accession>
<dbReference type="PROSITE" id="PS50853">
    <property type="entry name" value="FN3"/>
    <property type="match status" value="1"/>
</dbReference>
<evidence type="ECO:0000256" key="3">
    <source>
        <dbReference type="ARBA" id="ARBA00022737"/>
    </source>
</evidence>
<dbReference type="GeneID" id="113051699"/>
<dbReference type="Pfam" id="PF13855">
    <property type="entry name" value="LRR_8"/>
    <property type="match status" value="2"/>
</dbReference>
<dbReference type="InterPro" id="IPR013783">
    <property type="entry name" value="Ig-like_fold"/>
</dbReference>
<dbReference type="InterPro" id="IPR050333">
    <property type="entry name" value="SLRP"/>
</dbReference>
<organism evidence="11 12">
    <name type="scientific">Carassius auratus</name>
    <name type="common">Goldfish</name>
    <dbReference type="NCBI Taxonomy" id="7957"/>
    <lineage>
        <taxon>Eukaryota</taxon>
        <taxon>Metazoa</taxon>
        <taxon>Chordata</taxon>
        <taxon>Craniata</taxon>
        <taxon>Vertebrata</taxon>
        <taxon>Euteleostomi</taxon>
        <taxon>Actinopterygii</taxon>
        <taxon>Neopterygii</taxon>
        <taxon>Teleostei</taxon>
        <taxon>Ostariophysi</taxon>
        <taxon>Cypriniformes</taxon>
        <taxon>Cyprinidae</taxon>
        <taxon>Cyprininae</taxon>
        <taxon>Carassius</taxon>
    </lineage>
</organism>
<dbReference type="PANTHER" id="PTHR45712:SF1">
    <property type="entry name" value="NEPHROCAN"/>
    <property type="match status" value="1"/>
</dbReference>
<name>A0A6P6KIM8_CARAU</name>
<evidence type="ECO:0000313" key="12">
    <source>
        <dbReference type="RefSeq" id="XP_026071451.1"/>
    </source>
</evidence>
<dbReference type="SUPFAM" id="SSF49265">
    <property type="entry name" value="Fibronectin type III"/>
    <property type="match status" value="1"/>
</dbReference>
<evidence type="ECO:0000259" key="9">
    <source>
        <dbReference type="PROSITE" id="PS50026"/>
    </source>
</evidence>
<evidence type="ECO:0000313" key="11">
    <source>
        <dbReference type="Proteomes" id="UP000515129"/>
    </source>
</evidence>
<dbReference type="PROSITE" id="PS00022">
    <property type="entry name" value="EGF_1"/>
    <property type="match status" value="1"/>
</dbReference>
<dbReference type="KEGG" id="caua:113051699"/>
<sequence length="681" mass="75680">MRSSWLEGVIVGSNMKLLLPLLLPLLFYQQLWSQALAGTCPNDCICQPEDYILCFNRRDTKIPNKVPTTTKNLYVFKNGIESLSQEDFLELESLEMLDLSQNKLTELPDHVFEPLSSLQNLDLSANQIVHISKDSFAGLEHLERLYLYSNLIESIHPAAFDGLQQLLELKLQGNKLTIMPALKMPQLLLLDLRFNSIPSPSPNDLQTPRLESLKLGGLGLSSLNEELLGSFKNLHELDISNNQLTTFPGVLRGARGLVTLSLAGNPMGPVKWEDFEELSELQELDISNLSLQGLPETLTQLFPHLQRLTVAENPFNCLCNLAWFPSWLRIREIHLGRTEETRCHFPPLNSGKVLERLAHREFGCPITTTVVTRTVKTTAVPLAPVTSLPSTTHAVLPAKPSDNPSTETDNDPPPPTPSTSIDPDLRSNFCPPNICLNRGTCWLDNKGHLECICQPGTSGRYCEKKDPLHHEEPTELPDPEITAMVTSSSIHLDLQRYIIMRPHIRGVKLTYKKLSGPDKRAKHLNLPAYYLEYTLRGLQPNSTYSVCASPMGEPGDTDTVCIETQTLSQQPTPTGARLKESKHNTMLIPSVAILLLLVLVAVAVGVVCYMHKNKSKGHLDLGCDPSQLELEGQDNGTLPEKLEIISCPSTTQNGGLDFEVPLMQDQCTANNNMNSSKPSYF</sequence>
<evidence type="ECO:0000256" key="4">
    <source>
        <dbReference type="ARBA" id="ARBA00023157"/>
    </source>
</evidence>
<feature type="signal peptide" evidence="8">
    <location>
        <begin position="1"/>
        <end position="33"/>
    </location>
</feature>
<evidence type="ECO:0000256" key="2">
    <source>
        <dbReference type="ARBA" id="ARBA00022729"/>
    </source>
</evidence>
<reference evidence="12" key="1">
    <citation type="submission" date="2025-08" db="UniProtKB">
        <authorList>
            <consortium name="RefSeq"/>
        </authorList>
    </citation>
    <scope>IDENTIFICATION</scope>
    <source>
        <strain evidence="12">Wakin</strain>
        <tissue evidence="12">Muscle</tissue>
    </source>
</reference>
<keyword evidence="7" id="KW-0812">Transmembrane</keyword>
<feature type="domain" description="EGF-like" evidence="9">
    <location>
        <begin position="426"/>
        <end position="463"/>
    </location>
</feature>
<feature type="disulfide bond" evidence="5">
    <location>
        <begin position="453"/>
        <end position="462"/>
    </location>
</feature>
<dbReference type="InterPro" id="IPR036116">
    <property type="entry name" value="FN3_sf"/>
</dbReference>
<dbReference type="Gene3D" id="2.10.25.10">
    <property type="entry name" value="Laminin"/>
    <property type="match status" value="1"/>
</dbReference>
<dbReference type="SMART" id="SM00364">
    <property type="entry name" value="LRR_BAC"/>
    <property type="match status" value="5"/>
</dbReference>
<evidence type="ECO:0000256" key="8">
    <source>
        <dbReference type="SAM" id="SignalP"/>
    </source>
</evidence>
<protein>
    <submittedName>
        <fullName evidence="12">Vasorin-like isoform X1</fullName>
    </submittedName>
</protein>
<dbReference type="Proteomes" id="UP000515129">
    <property type="component" value="Chromosome 3"/>
</dbReference>
<keyword evidence="7" id="KW-1133">Transmembrane helix</keyword>
<dbReference type="Gene3D" id="2.60.40.10">
    <property type="entry name" value="Immunoglobulins"/>
    <property type="match status" value="1"/>
</dbReference>
<dbReference type="SUPFAM" id="SSF57196">
    <property type="entry name" value="EGF/Laminin"/>
    <property type="match status" value="1"/>
</dbReference>
<evidence type="ECO:0000256" key="5">
    <source>
        <dbReference type="PROSITE-ProRule" id="PRU00076"/>
    </source>
</evidence>
<dbReference type="InterPro" id="IPR003961">
    <property type="entry name" value="FN3_dom"/>
</dbReference>
<dbReference type="OrthoDB" id="676979at2759"/>
<dbReference type="FunFam" id="3.80.10.10:FF:000211">
    <property type="entry name" value="vasorin"/>
    <property type="match status" value="1"/>
</dbReference>
<dbReference type="RefSeq" id="XP_026071451.1">
    <property type="nucleotide sequence ID" value="XM_026215666.1"/>
</dbReference>
<keyword evidence="2 8" id="KW-0732">Signal</keyword>
<dbReference type="InterPro" id="IPR001611">
    <property type="entry name" value="Leu-rich_rpt"/>
</dbReference>
<dbReference type="SMART" id="SM00082">
    <property type="entry name" value="LRRCT"/>
    <property type="match status" value="1"/>
</dbReference>
<keyword evidence="7" id="KW-0472">Membrane</keyword>
<keyword evidence="11" id="KW-1185">Reference proteome</keyword>
<feature type="transmembrane region" description="Helical" evidence="7">
    <location>
        <begin position="586"/>
        <end position="609"/>
    </location>
</feature>
<dbReference type="SUPFAM" id="SSF52058">
    <property type="entry name" value="L domain-like"/>
    <property type="match status" value="1"/>
</dbReference>
<dbReference type="SMART" id="SM00365">
    <property type="entry name" value="LRR_SD22"/>
    <property type="match status" value="5"/>
</dbReference>
<dbReference type="GO" id="GO:0005615">
    <property type="term" value="C:extracellular space"/>
    <property type="evidence" value="ECO:0007669"/>
    <property type="project" value="TreeGrafter"/>
</dbReference>
<dbReference type="PROSITE" id="PS50026">
    <property type="entry name" value="EGF_3"/>
    <property type="match status" value="1"/>
</dbReference>
<dbReference type="Gene3D" id="3.80.10.10">
    <property type="entry name" value="Ribonuclease Inhibitor"/>
    <property type="match status" value="2"/>
</dbReference>
<evidence type="ECO:0000259" key="10">
    <source>
        <dbReference type="PROSITE" id="PS50853"/>
    </source>
</evidence>
<feature type="chain" id="PRO_5027716991" evidence="8">
    <location>
        <begin position="34"/>
        <end position="681"/>
    </location>
</feature>
<dbReference type="InterPro" id="IPR032675">
    <property type="entry name" value="LRR_dom_sf"/>
</dbReference>
<keyword evidence="3" id="KW-0677">Repeat</keyword>
<keyword evidence="1" id="KW-0433">Leucine-rich repeat</keyword>
<gene>
    <name evidence="12" type="primary">LOC113051699</name>
</gene>
<dbReference type="CDD" id="cd00054">
    <property type="entry name" value="EGF_CA"/>
    <property type="match status" value="1"/>
</dbReference>
<dbReference type="InterPro" id="IPR000742">
    <property type="entry name" value="EGF"/>
</dbReference>
<dbReference type="SMART" id="SM00369">
    <property type="entry name" value="LRR_TYP"/>
    <property type="match status" value="7"/>
</dbReference>
<dbReference type="PRINTS" id="PR00019">
    <property type="entry name" value="LEURICHRPT"/>
</dbReference>
<evidence type="ECO:0000256" key="6">
    <source>
        <dbReference type="SAM" id="MobiDB-lite"/>
    </source>
</evidence>